<dbReference type="Proteomes" id="UP001152872">
    <property type="component" value="Unassembled WGS sequence"/>
</dbReference>
<evidence type="ECO:0000313" key="7">
    <source>
        <dbReference type="Proteomes" id="UP001152872"/>
    </source>
</evidence>
<sequence>MSDVVIQVENLSKKYIIGHQKQESYRSLREAIANGTKKFAQNFLRKDRFRPDEVKEEFWALKDISFEIKRGDRIGIIGRNGAGKSTLLKILSRIIEPTAGKILIKGRVVSLLEVGTGFHPELTGRENIYLNGAILGMKRNEIKTKFDEIVAFAEVERFLDTPVKRYSSGMYIRLAFAVAAHLEPEILIVDEVLAVGDAAFQKKCLGKMEDVGKQGRTVLFVSHNIAAVEKLCDRGILLANGELRYIGDRTNAITKYLSSLTNNVVSLRDRQDRQGTGEIKVVSIDIRDEDGKSLDVVKSGQNISIYLYFETKLLKNDRILAGISFKTNQDNPVFLHHSRLTQNTLDIAYGRGAFVCQIKRLPLPSSVYRLSYSIMPNNGRDGSYFDSMDSAIDVTVVDGDFYDSGEVPPISHGVSLVNALWHSENYGLANI</sequence>
<keyword evidence="3" id="KW-0547">Nucleotide-binding</keyword>
<dbReference type="InterPro" id="IPR029439">
    <property type="entry name" value="Wzt_C"/>
</dbReference>
<dbReference type="Pfam" id="PF14524">
    <property type="entry name" value="Wzt_C"/>
    <property type="match status" value="1"/>
</dbReference>
<comment type="caution">
    <text evidence="6">The sequence shown here is derived from an EMBL/GenBank/DDBJ whole genome shotgun (WGS) entry which is preliminary data.</text>
</comment>
<proteinExistence type="inferred from homology"/>
<dbReference type="CDD" id="cd03220">
    <property type="entry name" value="ABC_KpsT_Wzt"/>
    <property type="match status" value="1"/>
</dbReference>
<dbReference type="GO" id="GO:0016887">
    <property type="term" value="F:ATP hydrolysis activity"/>
    <property type="evidence" value="ECO:0007669"/>
    <property type="project" value="InterPro"/>
</dbReference>
<comment type="similarity">
    <text evidence="1">Belongs to the ABC transporter superfamily.</text>
</comment>
<evidence type="ECO:0000256" key="4">
    <source>
        <dbReference type="ARBA" id="ARBA00022840"/>
    </source>
</evidence>
<dbReference type="PANTHER" id="PTHR46743">
    <property type="entry name" value="TEICHOIC ACIDS EXPORT ATP-BINDING PROTEIN TAGH"/>
    <property type="match status" value="1"/>
</dbReference>
<evidence type="ECO:0000256" key="1">
    <source>
        <dbReference type="ARBA" id="ARBA00005417"/>
    </source>
</evidence>
<dbReference type="InterPro" id="IPR015860">
    <property type="entry name" value="ABC_transpr_TagH-like"/>
</dbReference>
<dbReference type="GO" id="GO:0016020">
    <property type="term" value="C:membrane"/>
    <property type="evidence" value="ECO:0007669"/>
    <property type="project" value="InterPro"/>
</dbReference>
<dbReference type="Pfam" id="PF00005">
    <property type="entry name" value="ABC_tran"/>
    <property type="match status" value="1"/>
</dbReference>
<gene>
    <name evidence="6" type="ORF">FEV09_20500</name>
</gene>
<dbReference type="RefSeq" id="WP_009629124.1">
    <property type="nucleotide sequence ID" value="NZ_VBTY01000247.1"/>
</dbReference>
<evidence type="ECO:0000256" key="3">
    <source>
        <dbReference type="ARBA" id="ARBA00022741"/>
    </source>
</evidence>
<dbReference type="PANTHER" id="PTHR46743:SF2">
    <property type="entry name" value="TEICHOIC ACIDS EXPORT ATP-BINDING PROTEIN TAGH"/>
    <property type="match status" value="1"/>
</dbReference>
<dbReference type="InterPro" id="IPR050683">
    <property type="entry name" value="Bact_Polysacc_Export_ATP-bd"/>
</dbReference>
<reference evidence="6" key="1">
    <citation type="submission" date="2019-05" db="EMBL/GenBank/DDBJ databases">
        <title>Whole genome sequencing of Pseudanabaena catenata USMAC16.</title>
        <authorList>
            <person name="Khan Z."/>
            <person name="Omar W.M."/>
            <person name="Convey P."/>
            <person name="Merican F."/>
            <person name="Najimudin N."/>
        </authorList>
    </citation>
    <scope>NUCLEOTIDE SEQUENCE</scope>
    <source>
        <strain evidence="6">USMAC16</strain>
    </source>
</reference>
<dbReference type="SUPFAM" id="SSF52540">
    <property type="entry name" value="P-loop containing nucleoside triphosphate hydrolases"/>
    <property type="match status" value="1"/>
</dbReference>
<keyword evidence="4 6" id="KW-0067">ATP-binding</keyword>
<dbReference type="GO" id="GO:0140359">
    <property type="term" value="F:ABC-type transporter activity"/>
    <property type="evidence" value="ECO:0007669"/>
    <property type="project" value="InterPro"/>
</dbReference>
<name>A0A9X4MCC0_9CYAN</name>
<dbReference type="CDD" id="cd10147">
    <property type="entry name" value="Wzt_C-like"/>
    <property type="match status" value="1"/>
</dbReference>
<keyword evidence="2" id="KW-0813">Transport</keyword>
<dbReference type="SMART" id="SM00382">
    <property type="entry name" value="AAA"/>
    <property type="match status" value="1"/>
</dbReference>
<evidence type="ECO:0000256" key="2">
    <source>
        <dbReference type="ARBA" id="ARBA00022448"/>
    </source>
</evidence>
<dbReference type="Gene3D" id="2.70.50.60">
    <property type="entry name" value="abc- transporter (atp binding component) like domain"/>
    <property type="match status" value="1"/>
</dbReference>
<feature type="domain" description="ABC transporter" evidence="5">
    <location>
        <begin position="44"/>
        <end position="265"/>
    </location>
</feature>
<evidence type="ECO:0000313" key="6">
    <source>
        <dbReference type="EMBL" id="MDG3496924.1"/>
    </source>
</evidence>
<dbReference type="InterPro" id="IPR027417">
    <property type="entry name" value="P-loop_NTPase"/>
</dbReference>
<protein>
    <submittedName>
        <fullName evidence="6">ABC transporter ATP-binding protein</fullName>
    </submittedName>
</protein>
<dbReference type="InterPro" id="IPR003593">
    <property type="entry name" value="AAA+_ATPase"/>
</dbReference>
<dbReference type="AlphaFoldDB" id="A0A9X4MCC0"/>
<organism evidence="6 7">
    <name type="scientific">Pseudanabaena catenata USMAC16</name>
    <dbReference type="NCBI Taxonomy" id="1855837"/>
    <lineage>
        <taxon>Bacteria</taxon>
        <taxon>Bacillati</taxon>
        <taxon>Cyanobacteriota</taxon>
        <taxon>Cyanophyceae</taxon>
        <taxon>Pseudanabaenales</taxon>
        <taxon>Pseudanabaenaceae</taxon>
        <taxon>Pseudanabaena</taxon>
    </lineage>
</organism>
<dbReference type="GO" id="GO:0005524">
    <property type="term" value="F:ATP binding"/>
    <property type="evidence" value="ECO:0007669"/>
    <property type="project" value="UniProtKB-KW"/>
</dbReference>
<accession>A0A9X4MCC0</accession>
<evidence type="ECO:0000259" key="5">
    <source>
        <dbReference type="PROSITE" id="PS50893"/>
    </source>
</evidence>
<dbReference type="EMBL" id="VBTY01000247">
    <property type="protein sequence ID" value="MDG3496924.1"/>
    <property type="molecule type" value="Genomic_DNA"/>
</dbReference>
<dbReference type="PROSITE" id="PS50893">
    <property type="entry name" value="ABC_TRANSPORTER_2"/>
    <property type="match status" value="1"/>
</dbReference>
<keyword evidence="7" id="KW-1185">Reference proteome</keyword>
<dbReference type="InterPro" id="IPR003439">
    <property type="entry name" value="ABC_transporter-like_ATP-bd"/>
</dbReference>
<dbReference type="Gene3D" id="3.40.50.300">
    <property type="entry name" value="P-loop containing nucleotide triphosphate hydrolases"/>
    <property type="match status" value="1"/>
</dbReference>